<dbReference type="EMBL" id="CP084167">
    <property type="protein sequence ID" value="UJG45002.1"/>
    <property type="molecule type" value="Genomic_DNA"/>
</dbReference>
<protein>
    <submittedName>
        <fullName evidence="2">DUF1565 domain-containing protein</fullName>
    </submittedName>
</protein>
<dbReference type="SUPFAM" id="SSF51126">
    <property type="entry name" value="Pectin lyase-like"/>
    <property type="match status" value="1"/>
</dbReference>
<evidence type="ECO:0000259" key="1">
    <source>
        <dbReference type="Pfam" id="PF05048"/>
    </source>
</evidence>
<dbReference type="NCBIfam" id="TIGR03804">
    <property type="entry name" value="para_beta_helix"/>
    <property type="match status" value="1"/>
</dbReference>
<dbReference type="AlphaFoldDB" id="A0A9Y1BU18"/>
<organism evidence="2">
    <name type="scientific">Candidatus Heimdallarchaeum endolithica</name>
    <dbReference type="NCBI Taxonomy" id="2876572"/>
    <lineage>
        <taxon>Archaea</taxon>
        <taxon>Promethearchaeati</taxon>
        <taxon>Candidatus Heimdallarchaeota</taxon>
        <taxon>Candidatus Heimdallarchaeia (ex Rinke et al. 2021) (nom. nud.)</taxon>
        <taxon>Candidatus Heimdallarchaeales</taxon>
        <taxon>Candidatus Heimdallarchaeaceae</taxon>
        <taxon>Candidatus Heimdallarchaeum</taxon>
    </lineage>
</organism>
<gene>
    <name evidence="2" type="ORF">K9W46_14055</name>
</gene>
<dbReference type="InterPro" id="IPR012334">
    <property type="entry name" value="Pectin_lyas_fold"/>
</dbReference>
<proteinExistence type="predicted"/>
<dbReference type="InterPro" id="IPR011050">
    <property type="entry name" value="Pectin_lyase_fold/virulence"/>
</dbReference>
<evidence type="ECO:0000313" key="2">
    <source>
        <dbReference type="EMBL" id="UJG45002.1"/>
    </source>
</evidence>
<sequence length="60" mass="6930">MSSENVTVTNNTCSNNDRGIELYRSYFATITNNMCSNSNYEYKTLNCFSYPFFITKITDS</sequence>
<feature type="domain" description="Periplasmic copper-binding protein NosD beta helix" evidence="1">
    <location>
        <begin position="1"/>
        <end position="40"/>
    </location>
</feature>
<dbReference type="Pfam" id="PF05048">
    <property type="entry name" value="NosD"/>
    <property type="match status" value="1"/>
</dbReference>
<dbReference type="Gene3D" id="2.160.20.10">
    <property type="entry name" value="Single-stranded right-handed beta-helix, Pectin lyase-like"/>
    <property type="match status" value="1"/>
</dbReference>
<dbReference type="Proteomes" id="UP001200513">
    <property type="component" value="Chromosome"/>
</dbReference>
<accession>A0A9Y1BU18</accession>
<name>A0A9Y1BU18_9ARCH</name>
<dbReference type="InterPro" id="IPR007742">
    <property type="entry name" value="NosD_dom"/>
</dbReference>
<reference evidence="2" key="1">
    <citation type="journal article" date="2022" name="Nat. Microbiol.">
        <title>Unique mobile elements and scalable gene flow at the prokaryote-eukaryote boundary revealed by circularized Asgard archaea genomes.</title>
        <authorList>
            <person name="Wu F."/>
            <person name="Speth D.R."/>
            <person name="Philosof A."/>
            <person name="Cremiere A."/>
            <person name="Narayanan A."/>
            <person name="Barco R.A."/>
            <person name="Connon S.A."/>
            <person name="Amend J.P."/>
            <person name="Antoshechkin I.A."/>
            <person name="Orphan V.J."/>
        </authorList>
    </citation>
    <scope>NUCLEOTIDE SEQUENCE</scope>
    <source>
        <strain evidence="2">PR6</strain>
    </source>
</reference>
<dbReference type="InterPro" id="IPR022441">
    <property type="entry name" value="Para_beta_helix_rpt-2"/>
</dbReference>